<keyword evidence="3" id="KW-1185">Reference proteome</keyword>
<feature type="coiled-coil region" evidence="1">
    <location>
        <begin position="30"/>
        <end position="57"/>
    </location>
</feature>
<organism evidence="2 3">
    <name type="scientific">Syntrophus gentianae</name>
    <dbReference type="NCBI Taxonomy" id="43775"/>
    <lineage>
        <taxon>Bacteria</taxon>
        <taxon>Pseudomonadati</taxon>
        <taxon>Thermodesulfobacteriota</taxon>
        <taxon>Syntrophia</taxon>
        <taxon>Syntrophales</taxon>
        <taxon>Syntrophaceae</taxon>
        <taxon>Syntrophus</taxon>
    </lineage>
</organism>
<name>A0A1H7ZVP3_9BACT</name>
<reference evidence="2 3" key="1">
    <citation type="submission" date="2016-10" db="EMBL/GenBank/DDBJ databases">
        <authorList>
            <person name="de Groot N.N."/>
        </authorList>
    </citation>
    <scope>NUCLEOTIDE SEQUENCE [LARGE SCALE GENOMIC DNA]</scope>
    <source>
        <strain evidence="2 3">DSM 8423</strain>
    </source>
</reference>
<dbReference type="RefSeq" id="WP_175476570.1">
    <property type="nucleotide sequence ID" value="NZ_FOBS01000027.1"/>
</dbReference>
<evidence type="ECO:0000313" key="2">
    <source>
        <dbReference type="EMBL" id="SEM62316.1"/>
    </source>
</evidence>
<proteinExistence type="predicted"/>
<dbReference type="Proteomes" id="UP000198744">
    <property type="component" value="Unassembled WGS sequence"/>
</dbReference>
<keyword evidence="1" id="KW-0175">Coiled coil</keyword>
<dbReference type="EMBL" id="FOBS01000027">
    <property type="protein sequence ID" value="SEM62316.1"/>
    <property type="molecule type" value="Genomic_DNA"/>
</dbReference>
<sequence>MMKPKEELLKKLGITEEEVKTHFKPVHPSEERIIDGLERLVEELMKEEEEKDKDQTS</sequence>
<gene>
    <name evidence="2" type="ORF">SAMN04489760_12748</name>
</gene>
<dbReference type="AlphaFoldDB" id="A0A1H7ZVP3"/>
<evidence type="ECO:0000313" key="3">
    <source>
        <dbReference type="Proteomes" id="UP000198744"/>
    </source>
</evidence>
<protein>
    <submittedName>
        <fullName evidence="2">Uncharacterized protein</fullName>
    </submittedName>
</protein>
<evidence type="ECO:0000256" key="1">
    <source>
        <dbReference type="SAM" id="Coils"/>
    </source>
</evidence>
<accession>A0A1H7ZVP3</accession>